<reference evidence="7" key="1">
    <citation type="submission" date="2022-11" db="EMBL/GenBank/DDBJ databases">
        <authorList>
            <person name="Kamali M."/>
            <person name="Peak L."/>
            <person name="Go Y.Y."/>
            <person name="Balasuriya U.B.R."/>
            <person name="Carossino M."/>
        </authorList>
    </citation>
    <scope>NUCLEOTIDE SEQUENCE</scope>
    <source>
        <strain evidence="7">4524</strain>
    </source>
</reference>
<evidence type="ECO:0000256" key="4">
    <source>
        <dbReference type="SAM" id="MobiDB-lite"/>
    </source>
</evidence>
<dbReference type="Gene3D" id="2.160.20.20">
    <property type="match status" value="1"/>
</dbReference>
<dbReference type="AlphaFoldDB" id="A0A9X4JDF2"/>
<dbReference type="Gene3D" id="2.40.128.130">
    <property type="entry name" value="Autotransporter beta-domain"/>
    <property type="match status" value="1"/>
</dbReference>
<protein>
    <submittedName>
        <fullName evidence="7">Autotransporter outer membrane beta-barrel domain-containing protein</fullName>
    </submittedName>
</protein>
<comment type="caution">
    <text evidence="7">The sequence shown here is derived from an EMBL/GenBank/DDBJ whole genome shotgun (WGS) entry which is preliminary data.</text>
</comment>
<dbReference type="RefSeq" id="WP_275217621.1">
    <property type="nucleotide sequence ID" value="NZ_JAPHVQ010000003.1"/>
</dbReference>
<accession>A0A9X4JDF2</accession>
<feature type="region of interest" description="Disordered" evidence="4">
    <location>
        <begin position="466"/>
        <end position="485"/>
    </location>
</feature>
<dbReference type="NCBIfam" id="TIGR01414">
    <property type="entry name" value="autotrans_barl"/>
    <property type="match status" value="1"/>
</dbReference>
<feature type="chain" id="PRO_5040748830" evidence="5">
    <location>
        <begin position="28"/>
        <end position="792"/>
    </location>
</feature>
<dbReference type="InterPro" id="IPR005546">
    <property type="entry name" value="Autotransporte_beta"/>
</dbReference>
<dbReference type="InterPro" id="IPR004899">
    <property type="entry name" value="Pertactin_central"/>
</dbReference>
<evidence type="ECO:0000259" key="6">
    <source>
        <dbReference type="PROSITE" id="PS51208"/>
    </source>
</evidence>
<dbReference type="SMART" id="SM00869">
    <property type="entry name" value="Autotransporter"/>
    <property type="match status" value="1"/>
</dbReference>
<dbReference type="GO" id="GO:0019867">
    <property type="term" value="C:outer membrane"/>
    <property type="evidence" value="ECO:0007669"/>
    <property type="project" value="InterPro"/>
</dbReference>
<feature type="signal peptide" evidence="5">
    <location>
        <begin position="1"/>
        <end position="27"/>
    </location>
</feature>
<evidence type="ECO:0000313" key="7">
    <source>
        <dbReference type="EMBL" id="MDE8034470.1"/>
    </source>
</evidence>
<dbReference type="SUPFAM" id="SSF103515">
    <property type="entry name" value="Autotransporter"/>
    <property type="match status" value="1"/>
</dbReference>
<dbReference type="PROSITE" id="PS51208">
    <property type="entry name" value="AUTOTRANSPORTER"/>
    <property type="match status" value="1"/>
</dbReference>
<sequence length="792" mass="86441">MKRLKLSAVYSALLAGGLFIYADSAIAMECKAGEVEHQNGVSLNNCTLTTKDPDFPWALVYVSNSDNIIFNNLTTNSDTRSVHANKSNVTIKNSSLTASNTNADQHYFESVVQSESNSNVKIENSTLVAKPYHNSASVISLSEGNMEINNSVLSLNESDTPKAARAFAKIYQGNLSIRDSQLNVENAIESFFEVTSGTNININIENTVGKSNTSTFLDISGGSKVNVELVNSQFSGGISGAWDLFEEKEQFDLDLMLTNSNLSSKVLFHNSQLLPYSRSTTKYLIENINLVAKNSNLSGVGRLLKNEEGNYDDIFNVTLETSNWNLNGYYPNFSVTNLDMKNATVKFGQEIESAPAESLKFHTLEILGNLLGTGNFTLNSDLANQQADKIVVTGDDSGEFGLNVKDSGNEPKSANGKVTLVETQTGKAKFALLGRDYVDAGAYRYRLVKEGNHWLLSNNAAERATASNSTPPVANNSTNSTASPTVPVSPIVVPSLNPTTANREVMLSEYSNALVSLRQAQLLLVENSLEGLHKRLGELKQGEKGNVWVRNANGRNELDAMQVAENARSSGFKQDIHMLQIGADAAVKDNIRIGGFVGNSRSDLEFGGEYGSAKVNAQAVGAYATYLANNGFYWDNVAKYERITAKSNQTGKRHYNAHTLSSEIGRIHTLGRWTITPQLQAAWTKLSSKVDEEGISALTARAGVRVANHLDFAGWKFEPYAELNGITTRTNQNAVRVNQYSFDVAETKGRIESAIGANAIVGNHRIGLEASLTNGKYLDQPYKVQLAYRYHW</sequence>
<dbReference type="Pfam" id="PF03212">
    <property type="entry name" value="Pertactin"/>
    <property type="match status" value="1"/>
</dbReference>
<reference evidence="7" key="2">
    <citation type="journal article" date="2023" name="Pathogens">
        <title>Pathological Features and Genomic Characterization of an Actinobacillus equuli subsp. equuli Bearing Unique Virulence-Associated Genes from an Adult Horse with Pleuropneumonia.</title>
        <authorList>
            <person name="Kamali M."/>
            <person name="Carossino M."/>
            <person name="Del Piero F."/>
            <person name="Peak L."/>
            <person name="Mitchell M.S."/>
            <person name="Willette J."/>
            <person name="Baker R."/>
            <person name="Li F."/>
            <person name="Kenez A."/>
            <person name="Balasuriya U.B.R."/>
            <person name="Go Y.Y."/>
        </authorList>
    </citation>
    <scope>NUCLEOTIDE SEQUENCE</scope>
    <source>
        <strain evidence="7">4524</strain>
    </source>
</reference>
<proteinExistence type="predicted"/>
<evidence type="ECO:0000256" key="5">
    <source>
        <dbReference type="SAM" id="SignalP"/>
    </source>
</evidence>
<dbReference type="Pfam" id="PF03797">
    <property type="entry name" value="Autotransporter"/>
    <property type="match status" value="1"/>
</dbReference>
<feature type="domain" description="Autotransporter" evidence="6">
    <location>
        <begin position="540"/>
        <end position="792"/>
    </location>
</feature>
<dbReference type="PANTHER" id="PTHR12338:SF5">
    <property type="entry name" value="ANTIGEN 43-RELATED"/>
    <property type="match status" value="1"/>
</dbReference>
<dbReference type="EMBL" id="JAPHVQ010000003">
    <property type="protein sequence ID" value="MDE8034470.1"/>
    <property type="molecule type" value="Genomic_DNA"/>
</dbReference>
<name>A0A9X4JDF2_ACTEU</name>
<dbReference type="InterPro" id="IPR050909">
    <property type="entry name" value="Bact_Autotransporter_VF"/>
</dbReference>
<organism evidence="7 8">
    <name type="scientific">Actinobacillus equuli subsp. equuli</name>
    <dbReference type="NCBI Taxonomy" id="202947"/>
    <lineage>
        <taxon>Bacteria</taxon>
        <taxon>Pseudomonadati</taxon>
        <taxon>Pseudomonadota</taxon>
        <taxon>Gammaproteobacteria</taxon>
        <taxon>Pasteurellales</taxon>
        <taxon>Pasteurellaceae</taxon>
        <taxon>Actinobacillus</taxon>
    </lineage>
</organism>
<gene>
    <name evidence="7" type="ORF">OQ257_04740</name>
</gene>
<evidence type="ECO:0000256" key="3">
    <source>
        <dbReference type="ARBA" id="ARBA00022729"/>
    </source>
</evidence>
<dbReference type="InterPro" id="IPR011050">
    <property type="entry name" value="Pectin_lyase_fold/virulence"/>
</dbReference>
<dbReference type="PANTHER" id="PTHR12338">
    <property type="entry name" value="AUTOTRANSPORTER"/>
    <property type="match status" value="1"/>
</dbReference>
<comment type="subcellular location">
    <subcellularLocation>
        <location evidence="1">Secreted</location>
    </subcellularLocation>
</comment>
<dbReference type="Proteomes" id="UP001142444">
    <property type="component" value="Unassembled WGS sequence"/>
</dbReference>
<dbReference type="SUPFAM" id="SSF51126">
    <property type="entry name" value="Pectin lyase-like"/>
    <property type="match status" value="1"/>
</dbReference>
<keyword evidence="3 5" id="KW-0732">Signal</keyword>
<dbReference type="GO" id="GO:0005576">
    <property type="term" value="C:extracellular region"/>
    <property type="evidence" value="ECO:0007669"/>
    <property type="project" value="UniProtKB-SubCell"/>
</dbReference>
<dbReference type="InterPro" id="IPR012332">
    <property type="entry name" value="Autotransporter_pectin_lyase_C"/>
</dbReference>
<dbReference type="InterPro" id="IPR036709">
    <property type="entry name" value="Autotransporte_beta_dom_sf"/>
</dbReference>
<evidence type="ECO:0000256" key="1">
    <source>
        <dbReference type="ARBA" id="ARBA00004613"/>
    </source>
</evidence>
<evidence type="ECO:0000256" key="2">
    <source>
        <dbReference type="ARBA" id="ARBA00022525"/>
    </source>
</evidence>
<keyword evidence="2" id="KW-0964">Secreted</keyword>
<dbReference type="InterPro" id="IPR006315">
    <property type="entry name" value="OM_autotransptr_brl_dom"/>
</dbReference>
<evidence type="ECO:0000313" key="8">
    <source>
        <dbReference type="Proteomes" id="UP001142444"/>
    </source>
</evidence>
<feature type="compositionally biased region" description="Low complexity" evidence="4">
    <location>
        <begin position="472"/>
        <end position="485"/>
    </location>
</feature>
<keyword evidence="8" id="KW-1185">Reference proteome</keyword>